<accession>A0A8S1JY44</accession>
<feature type="region of interest" description="Disordered" evidence="1">
    <location>
        <begin position="1"/>
        <end position="21"/>
    </location>
</feature>
<organism evidence="2 3">
    <name type="scientific">Paramecium sonneborni</name>
    <dbReference type="NCBI Taxonomy" id="65129"/>
    <lineage>
        <taxon>Eukaryota</taxon>
        <taxon>Sar</taxon>
        <taxon>Alveolata</taxon>
        <taxon>Ciliophora</taxon>
        <taxon>Intramacronucleata</taxon>
        <taxon>Oligohymenophorea</taxon>
        <taxon>Peniculida</taxon>
        <taxon>Parameciidae</taxon>
        <taxon>Paramecium</taxon>
    </lineage>
</organism>
<keyword evidence="3" id="KW-1185">Reference proteome</keyword>
<dbReference type="EMBL" id="CAJJDN010000001">
    <property type="protein sequence ID" value="CAD8045620.1"/>
    <property type="molecule type" value="Genomic_DNA"/>
</dbReference>
<gene>
    <name evidence="2" type="ORF">PSON_ATCC_30995.1.T0010143</name>
</gene>
<evidence type="ECO:0000256" key="1">
    <source>
        <dbReference type="SAM" id="MobiDB-lite"/>
    </source>
</evidence>
<protein>
    <submittedName>
        <fullName evidence="2">Uncharacterized protein</fullName>
    </submittedName>
</protein>
<sequence>MGCNIPKIREVQQNKGDPSFEQQLQEIDKNEFFKNRKGFKIMLKPILYSFNLEKGETDSQDYNY</sequence>
<dbReference type="OrthoDB" id="293096at2759"/>
<dbReference type="AlphaFoldDB" id="A0A8S1JY44"/>
<proteinExistence type="predicted"/>
<reference evidence="2" key="1">
    <citation type="submission" date="2021-01" db="EMBL/GenBank/DDBJ databases">
        <authorList>
            <consortium name="Genoscope - CEA"/>
            <person name="William W."/>
        </authorList>
    </citation>
    <scope>NUCLEOTIDE SEQUENCE</scope>
</reference>
<evidence type="ECO:0000313" key="2">
    <source>
        <dbReference type="EMBL" id="CAD8045620.1"/>
    </source>
</evidence>
<name>A0A8S1JY44_9CILI</name>
<evidence type="ECO:0000313" key="3">
    <source>
        <dbReference type="Proteomes" id="UP000692954"/>
    </source>
</evidence>
<comment type="caution">
    <text evidence="2">The sequence shown here is derived from an EMBL/GenBank/DDBJ whole genome shotgun (WGS) entry which is preliminary data.</text>
</comment>
<dbReference type="Proteomes" id="UP000692954">
    <property type="component" value="Unassembled WGS sequence"/>
</dbReference>